<dbReference type="Pfam" id="PF23768">
    <property type="entry name" value="DUF7167"/>
    <property type="match status" value="1"/>
</dbReference>
<keyword evidence="3" id="KW-1185">Reference proteome</keyword>
<proteinExistence type="predicted"/>
<evidence type="ECO:0000259" key="1">
    <source>
        <dbReference type="Pfam" id="PF23768"/>
    </source>
</evidence>
<gene>
    <name evidence="2" type="ORF">SHELLY_57</name>
</gene>
<dbReference type="EMBL" id="KP296795">
    <property type="protein sequence ID" value="AJK27977.1"/>
    <property type="molecule type" value="Genomic_DNA"/>
</dbReference>
<dbReference type="Proteomes" id="UP000032134">
    <property type="component" value="Segment"/>
</dbReference>
<protein>
    <recommendedName>
        <fullName evidence="1">DUF7167 domain-containing protein</fullName>
    </recommendedName>
</protein>
<evidence type="ECO:0000313" key="3">
    <source>
        <dbReference type="Proteomes" id="UP000032134"/>
    </source>
</evidence>
<dbReference type="InterPro" id="IPR055591">
    <property type="entry name" value="DUF7167"/>
</dbReference>
<sequence>MKIKYRLSIGYPGACQEDEIEIDDKELEGLTPEEAEGRICEIVEEYVQDFISLSWEEVEE</sequence>
<evidence type="ECO:0000313" key="2">
    <source>
        <dbReference type="EMBL" id="AJK27977.1"/>
    </source>
</evidence>
<reference evidence="2 3" key="1">
    <citation type="journal article" date="2015" name="Genome Announc.">
        <title>Genome Sequences of Six Paenibacillus larvae Siphoviridae Phages.</title>
        <authorList>
            <person name="Carson S."/>
            <person name="Bruff E."/>
            <person name="DeFoor W."/>
            <person name="Dums J."/>
            <person name="Groth A."/>
            <person name="Hatfield T."/>
            <person name="Iyer A."/>
            <person name="Joshi K."/>
            <person name="McAdams S."/>
            <person name="Miles D."/>
            <person name="Miller D."/>
            <person name="Oufkir A."/>
            <person name="Raynor B."/>
            <person name="Riley S."/>
            <person name="Roland S."/>
            <person name="Rozier H."/>
            <person name="Talley S."/>
            <person name="Miller E.S."/>
        </authorList>
    </citation>
    <scope>NUCLEOTIDE SEQUENCE [LARGE SCALE GENOMIC DNA]</scope>
</reference>
<feature type="domain" description="DUF7167" evidence="1">
    <location>
        <begin position="1"/>
        <end position="60"/>
    </location>
</feature>
<name>A0A0C5AF71_9CAUD</name>
<accession>A0A0C5AF71</accession>
<organism evidence="2 3">
    <name type="scientific">Paenibacillus phage Shelly</name>
    <dbReference type="NCBI Taxonomy" id="1589754"/>
    <lineage>
        <taxon>Viruses</taxon>
        <taxon>Duplodnaviria</taxon>
        <taxon>Heunggongvirae</taxon>
        <taxon>Uroviricota</taxon>
        <taxon>Caudoviricetes</taxon>
        <taxon>Fernvirus</taxon>
        <taxon>Fernvirus shelly</taxon>
    </lineage>
</organism>